<dbReference type="PANTHER" id="PTHR11746">
    <property type="entry name" value="O-METHYLTRANSFERASE"/>
    <property type="match status" value="1"/>
</dbReference>
<dbReference type="PROSITE" id="PS51683">
    <property type="entry name" value="SAM_OMT_II"/>
    <property type="match status" value="1"/>
</dbReference>
<evidence type="ECO:0000256" key="3">
    <source>
        <dbReference type="ARBA" id="ARBA00022691"/>
    </source>
</evidence>
<sequence>MVNIHKCVEQVGGDMFVIVPKADAILMKWICHDWSDDHCIKLLKNCYEALPANGKVIIAECILPEAPDTSAATKSKVHGDIIMLAHNPGGKERNEKEFEALVKGASFRGFHLVRDGLGHHFYEFFGDVVVADLLRTRYALMLWHYGSRKEEEKAQSDDETPVRPLMKIGITKDTEGQDN</sequence>
<feature type="region of interest" description="Disordered" evidence="4">
    <location>
        <begin position="150"/>
        <end position="179"/>
    </location>
</feature>
<proteinExistence type="predicted"/>
<keyword evidence="2" id="KW-0808">Transferase</keyword>
<keyword evidence="7" id="KW-1185">Reference proteome</keyword>
<gene>
    <name evidence="6" type="ORF">CQW23_08010</name>
</gene>
<reference evidence="6 7" key="1">
    <citation type="journal article" date="2017" name="Genome Biol.">
        <title>New reference genome sequences of hot pepper reveal the massive evolution of plant disease-resistance genes by retroduplication.</title>
        <authorList>
            <person name="Kim S."/>
            <person name="Park J."/>
            <person name="Yeom S.I."/>
            <person name="Kim Y.M."/>
            <person name="Seo E."/>
            <person name="Kim K.T."/>
            <person name="Kim M.S."/>
            <person name="Lee J.M."/>
            <person name="Cheong K."/>
            <person name="Shin H.S."/>
            <person name="Kim S.B."/>
            <person name="Han K."/>
            <person name="Lee J."/>
            <person name="Park M."/>
            <person name="Lee H.A."/>
            <person name="Lee H.Y."/>
            <person name="Lee Y."/>
            <person name="Oh S."/>
            <person name="Lee J.H."/>
            <person name="Choi E."/>
            <person name="Choi E."/>
            <person name="Lee S.E."/>
            <person name="Jeon J."/>
            <person name="Kim H."/>
            <person name="Choi G."/>
            <person name="Song H."/>
            <person name="Lee J."/>
            <person name="Lee S.C."/>
            <person name="Kwon J.K."/>
            <person name="Lee H.Y."/>
            <person name="Koo N."/>
            <person name="Hong Y."/>
            <person name="Kim R.W."/>
            <person name="Kang W.H."/>
            <person name="Huh J.H."/>
            <person name="Kang B.C."/>
            <person name="Yang T.J."/>
            <person name="Lee Y.H."/>
            <person name="Bennetzen J.L."/>
            <person name="Choi D."/>
        </authorList>
    </citation>
    <scope>NUCLEOTIDE SEQUENCE [LARGE SCALE GENOMIC DNA]</scope>
    <source>
        <strain evidence="7">cv. PBC81</strain>
    </source>
</reference>
<evidence type="ECO:0000313" key="6">
    <source>
        <dbReference type="EMBL" id="PHT53548.1"/>
    </source>
</evidence>
<dbReference type="InterPro" id="IPR029063">
    <property type="entry name" value="SAM-dependent_MTases_sf"/>
</dbReference>
<dbReference type="OrthoDB" id="1606438at2759"/>
<dbReference type="EMBL" id="MLFT02000003">
    <property type="protein sequence ID" value="PHT53548.1"/>
    <property type="molecule type" value="Genomic_DNA"/>
</dbReference>
<evidence type="ECO:0000259" key="5">
    <source>
        <dbReference type="Pfam" id="PF00891"/>
    </source>
</evidence>
<dbReference type="Proteomes" id="UP000224567">
    <property type="component" value="Unassembled WGS sequence"/>
</dbReference>
<protein>
    <recommendedName>
        <fullName evidence="5">O-methyltransferase C-terminal domain-containing protein</fullName>
    </recommendedName>
</protein>
<evidence type="ECO:0000313" key="7">
    <source>
        <dbReference type="Proteomes" id="UP000224567"/>
    </source>
</evidence>
<dbReference type="AlphaFoldDB" id="A0A2G2X7S0"/>
<feature type="domain" description="O-methyltransferase C-terminal" evidence="5">
    <location>
        <begin position="6"/>
        <end position="108"/>
    </location>
</feature>
<evidence type="ECO:0000256" key="4">
    <source>
        <dbReference type="SAM" id="MobiDB-lite"/>
    </source>
</evidence>
<feature type="compositionally biased region" description="Basic and acidic residues" evidence="4">
    <location>
        <begin position="170"/>
        <end position="179"/>
    </location>
</feature>
<dbReference type="SUPFAM" id="SSF53335">
    <property type="entry name" value="S-adenosyl-L-methionine-dependent methyltransferases"/>
    <property type="match status" value="1"/>
</dbReference>
<dbReference type="GO" id="GO:0032259">
    <property type="term" value="P:methylation"/>
    <property type="evidence" value="ECO:0007669"/>
    <property type="project" value="UniProtKB-KW"/>
</dbReference>
<dbReference type="STRING" id="33114.A0A2G2X7S0"/>
<name>A0A2G2X7S0_CAPBA</name>
<dbReference type="InterPro" id="IPR001077">
    <property type="entry name" value="COMT_C"/>
</dbReference>
<accession>A0A2G2X7S0</accession>
<dbReference type="InterPro" id="IPR016461">
    <property type="entry name" value="COMT-like"/>
</dbReference>
<evidence type="ECO:0000256" key="1">
    <source>
        <dbReference type="ARBA" id="ARBA00022603"/>
    </source>
</evidence>
<evidence type="ECO:0000256" key="2">
    <source>
        <dbReference type="ARBA" id="ARBA00022679"/>
    </source>
</evidence>
<comment type="caution">
    <text evidence="6">The sequence shown here is derived from an EMBL/GenBank/DDBJ whole genome shotgun (WGS) entry which is preliminary data.</text>
</comment>
<organism evidence="6 7">
    <name type="scientific">Capsicum baccatum</name>
    <name type="common">Peruvian pepper</name>
    <dbReference type="NCBI Taxonomy" id="33114"/>
    <lineage>
        <taxon>Eukaryota</taxon>
        <taxon>Viridiplantae</taxon>
        <taxon>Streptophyta</taxon>
        <taxon>Embryophyta</taxon>
        <taxon>Tracheophyta</taxon>
        <taxon>Spermatophyta</taxon>
        <taxon>Magnoliopsida</taxon>
        <taxon>eudicotyledons</taxon>
        <taxon>Gunneridae</taxon>
        <taxon>Pentapetalae</taxon>
        <taxon>asterids</taxon>
        <taxon>lamiids</taxon>
        <taxon>Solanales</taxon>
        <taxon>Solanaceae</taxon>
        <taxon>Solanoideae</taxon>
        <taxon>Capsiceae</taxon>
        <taxon>Capsicum</taxon>
    </lineage>
</organism>
<dbReference type="Gene3D" id="3.40.50.150">
    <property type="entry name" value="Vaccinia Virus protein VP39"/>
    <property type="match status" value="1"/>
</dbReference>
<keyword evidence="1" id="KW-0489">Methyltransferase</keyword>
<keyword evidence="3" id="KW-0949">S-adenosyl-L-methionine</keyword>
<reference evidence="7" key="2">
    <citation type="journal article" date="2017" name="J. Anim. Genet.">
        <title>Multiple reference genome sequences of hot pepper reveal the massive evolution of plant disease resistance genes by retroduplication.</title>
        <authorList>
            <person name="Kim S."/>
            <person name="Park J."/>
            <person name="Yeom S.-I."/>
            <person name="Kim Y.-M."/>
            <person name="Seo E."/>
            <person name="Kim K.-T."/>
            <person name="Kim M.-S."/>
            <person name="Lee J.M."/>
            <person name="Cheong K."/>
            <person name="Shin H.-S."/>
            <person name="Kim S.-B."/>
            <person name="Han K."/>
            <person name="Lee J."/>
            <person name="Park M."/>
            <person name="Lee H.-A."/>
            <person name="Lee H.-Y."/>
            <person name="Lee Y."/>
            <person name="Oh S."/>
            <person name="Lee J.H."/>
            <person name="Choi E."/>
            <person name="Choi E."/>
            <person name="Lee S.E."/>
            <person name="Jeon J."/>
            <person name="Kim H."/>
            <person name="Choi G."/>
            <person name="Song H."/>
            <person name="Lee J."/>
            <person name="Lee S.-C."/>
            <person name="Kwon J.-K."/>
            <person name="Lee H.-Y."/>
            <person name="Koo N."/>
            <person name="Hong Y."/>
            <person name="Kim R.W."/>
            <person name="Kang W.-H."/>
            <person name="Huh J.H."/>
            <person name="Kang B.-C."/>
            <person name="Yang T.-J."/>
            <person name="Lee Y.-H."/>
            <person name="Bennetzen J.L."/>
            <person name="Choi D."/>
        </authorList>
    </citation>
    <scope>NUCLEOTIDE SEQUENCE [LARGE SCALE GENOMIC DNA]</scope>
    <source>
        <strain evidence="7">cv. PBC81</strain>
    </source>
</reference>
<dbReference type="GO" id="GO:0008171">
    <property type="term" value="F:O-methyltransferase activity"/>
    <property type="evidence" value="ECO:0007669"/>
    <property type="project" value="InterPro"/>
</dbReference>
<dbReference type="Pfam" id="PF00891">
    <property type="entry name" value="Methyltransf_2"/>
    <property type="match status" value="1"/>
</dbReference>